<evidence type="ECO:0000256" key="1">
    <source>
        <dbReference type="SAM" id="MobiDB-lite"/>
    </source>
</evidence>
<reference evidence="2" key="1">
    <citation type="submission" date="2025-08" db="UniProtKB">
        <authorList>
            <consortium name="Ensembl"/>
        </authorList>
    </citation>
    <scope>IDENTIFICATION</scope>
</reference>
<sequence length="89" mass="9776">MSQQQPAGKLSNLPINPAEETVRRRDATNAEYPLPSTIRISFKDDVQPERDLAMLPGLFSNSCLQAVLPLQRPKVLGLPARATVPNLNV</sequence>
<feature type="region of interest" description="Disordered" evidence="1">
    <location>
        <begin position="1"/>
        <end position="30"/>
    </location>
</feature>
<dbReference type="AlphaFoldDB" id="A0A8C9GXZ3"/>
<dbReference type="Ensembl" id="ENSPTET00000017826.1">
    <property type="protein sequence ID" value="ENSPTEP00000011819.1"/>
    <property type="gene ID" value="ENSPTEG00000013303.1"/>
</dbReference>
<accession>A0A8C9GXZ3</accession>
<dbReference type="Proteomes" id="UP000694416">
    <property type="component" value="Unplaced"/>
</dbReference>
<protein>
    <submittedName>
        <fullName evidence="2">Uncharacterized protein</fullName>
    </submittedName>
</protein>
<evidence type="ECO:0000313" key="2">
    <source>
        <dbReference type="Ensembl" id="ENSPTEP00000011819.1"/>
    </source>
</evidence>
<evidence type="ECO:0000313" key="3">
    <source>
        <dbReference type="Proteomes" id="UP000694416"/>
    </source>
</evidence>
<reference evidence="2" key="2">
    <citation type="submission" date="2025-09" db="UniProtKB">
        <authorList>
            <consortium name="Ensembl"/>
        </authorList>
    </citation>
    <scope>IDENTIFICATION</scope>
</reference>
<keyword evidence="3" id="KW-1185">Reference proteome</keyword>
<name>A0A8C9GXZ3_9PRIM</name>
<proteinExistence type="predicted"/>
<organism evidence="2 3">
    <name type="scientific">Piliocolobus tephrosceles</name>
    <name type="common">Ugandan red Colobus</name>
    <dbReference type="NCBI Taxonomy" id="591936"/>
    <lineage>
        <taxon>Eukaryota</taxon>
        <taxon>Metazoa</taxon>
        <taxon>Chordata</taxon>
        <taxon>Craniata</taxon>
        <taxon>Vertebrata</taxon>
        <taxon>Euteleostomi</taxon>
        <taxon>Mammalia</taxon>
        <taxon>Eutheria</taxon>
        <taxon>Euarchontoglires</taxon>
        <taxon>Primates</taxon>
        <taxon>Haplorrhini</taxon>
        <taxon>Catarrhini</taxon>
        <taxon>Cercopithecidae</taxon>
        <taxon>Colobinae</taxon>
        <taxon>Piliocolobus</taxon>
    </lineage>
</organism>